<dbReference type="SUPFAM" id="SSF46689">
    <property type="entry name" value="Homeodomain-like"/>
    <property type="match status" value="1"/>
</dbReference>
<sequence length="173" mass="19828">MKLMSEKSVKDISVRELAAIADINRGTFYIHYKDVYDLLSSLEDELADGLTVVCRRHNAKDSEGKTYPYLMELYQFIQQNSDLCHVLLGKNGDIAFTDRICHILRDEFLYDFLAYYYPNDPVMLDYFCSFIVSGNMSLALTWIDNGMKQTPEEMAVLAGEIIMHGVKVLETKA</sequence>
<dbReference type="PANTHER" id="PTHR43479">
    <property type="entry name" value="ACREF/ENVCD OPERON REPRESSOR-RELATED"/>
    <property type="match status" value="1"/>
</dbReference>
<dbReference type="PROSITE" id="PS50977">
    <property type="entry name" value="HTH_TETR_2"/>
    <property type="match status" value="1"/>
</dbReference>
<dbReference type="GO" id="GO:0003677">
    <property type="term" value="F:DNA binding"/>
    <property type="evidence" value="ECO:0007669"/>
    <property type="project" value="UniProtKB-KW"/>
</dbReference>
<dbReference type="InterPro" id="IPR039532">
    <property type="entry name" value="TetR_C_Firmicutes"/>
</dbReference>
<gene>
    <name evidence="3" type="ORF">OBE_02884</name>
</gene>
<dbReference type="Gene3D" id="1.10.357.10">
    <property type="entry name" value="Tetracycline Repressor, domain 2"/>
    <property type="match status" value="1"/>
</dbReference>
<dbReference type="Pfam" id="PF14278">
    <property type="entry name" value="TetR_C_8"/>
    <property type="match status" value="1"/>
</dbReference>
<dbReference type="InterPro" id="IPR001647">
    <property type="entry name" value="HTH_TetR"/>
</dbReference>
<keyword evidence="1" id="KW-0238">DNA-binding</keyword>
<dbReference type="InterPro" id="IPR009057">
    <property type="entry name" value="Homeodomain-like_sf"/>
</dbReference>
<dbReference type="InterPro" id="IPR050624">
    <property type="entry name" value="HTH-type_Tx_Regulator"/>
</dbReference>
<evidence type="ECO:0000256" key="1">
    <source>
        <dbReference type="ARBA" id="ARBA00023125"/>
    </source>
</evidence>
<comment type="caution">
    <text evidence="3">The sequence shown here is derived from an EMBL/GenBank/DDBJ whole genome shotgun (WGS) entry which is preliminary data.</text>
</comment>
<dbReference type="PANTHER" id="PTHR43479:SF7">
    <property type="entry name" value="TETR-FAMILY TRANSCRIPTIONAL REGULATOR"/>
    <property type="match status" value="1"/>
</dbReference>
<reference evidence="3" key="1">
    <citation type="journal article" date="2013" name="Environ. Microbiol.">
        <title>Microbiota from the distal guts of lean and obese adolescents exhibit partial functional redundancy besides clear differences in community structure.</title>
        <authorList>
            <person name="Ferrer M."/>
            <person name="Ruiz A."/>
            <person name="Lanza F."/>
            <person name="Haange S.B."/>
            <person name="Oberbach A."/>
            <person name="Till H."/>
            <person name="Bargiela R."/>
            <person name="Campoy C."/>
            <person name="Segura M.T."/>
            <person name="Richter M."/>
            <person name="von Bergen M."/>
            <person name="Seifert J."/>
            <person name="Suarez A."/>
        </authorList>
    </citation>
    <scope>NUCLEOTIDE SEQUENCE</scope>
</reference>
<organism evidence="3">
    <name type="scientific">human gut metagenome</name>
    <dbReference type="NCBI Taxonomy" id="408170"/>
    <lineage>
        <taxon>unclassified sequences</taxon>
        <taxon>metagenomes</taxon>
        <taxon>organismal metagenomes</taxon>
    </lineage>
</organism>
<evidence type="ECO:0000313" key="3">
    <source>
        <dbReference type="EMBL" id="EKC72448.1"/>
    </source>
</evidence>
<evidence type="ECO:0000259" key="2">
    <source>
        <dbReference type="PROSITE" id="PS50977"/>
    </source>
</evidence>
<dbReference type="EMBL" id="AJWZ01001901">
    <property type="protein sequence ID" value="EKC72448.1"/>
    <property type="molecule type" value="Genomic_DNA"/>
</dbReference>
<feature type="domain" description="HTH tetR-type" evidence="2">
    <location>
        <begin position="1"/>
        <end position="50"/>
    </location>
</feature>
<name>K1TRT1_9ZZZZ</name>
<accession>K1TRT1</accession>
<dbReference type="AlphaFoldDB" id="K1TRT1"/>
<proteinExistence type="predicted"/>
<protein>
    <submittedName>
        <fullName evidence="3">TetR family transcriptional regulator</fullName>
    </submittedName>
</protein>